<feature type="domain" description="STAR protein homodimerisation region" evidence="2">
    <location>
        <begin position="42"/>
        <end position="83"/>
    </location>
</feature>
<dbReference type="Pfam" id="PF16544">
    <property type="entry name" value="STAR_dimer"/>
    <property type="match status" value="1"/>
</dbReference>
<organism evidence="3 4">
    <name type="scientific">Malus domestica</name>
    <name type="common">Apple</name>
    <name type="synonym">Pyrus malus</name>
    <dbReference type="NCBI Taxonomy" id="3750"/>
    <lineage>
        <taxon>Eukaryota</taxon>
        <taxon>Viridiplantae</taxon>
        <taxon>Streptophyta</taxon>
        <taxon>Embryophyta</taxon>
        <taxon>Tracheophyta</taxon>
        <taxon>Spermatophyta</taxon>
        <taxon>Magnoliopsida</taxon>
        <taxon>eudicotyledons</taxon>
        <taxon>Gunneridae</taxon>
        <taxon>Pentapetalae</taxon>
        <taxon>rosids</taxon>
        <taxon>fabids</taxon>
        <taxon>Rosales</taxon>
        <taxon>Rosaceae</taxon>
        <taxon>Amygdaloideae</taxon>
        <taxon>Maleae</taxon>
        <taxon>Malus</taxon>
    </lineage>
</organism>
<dbReference type="STRING" id="3750.A0A498IN99"/>
<dbReference type="Proteomes" id="UP000290289">
    <property type="component" value="Chromosome 11"/>
</dbReference>
<evidence type="ECO:0000259" key="2">
    <source>
        <dbReference type="Pfam" id="PF16544"/>
    </source>
</evidence>
<sequence length="98" mass="11070">MMPNQGFSDFDELQRGSPSPNCSDIMPNYRGSDLGEWPHDWTELLTEHRKLRPFTQVVPICGCLLNQEIIRVSGMMPNQGFSDFDTLQRGALALLAQT</sequence>
<evidence type="ECO:0000256" key="1">
    <source>
        <dbReference type="SAM" id="MobiDB-lite"/>
    </source>
</evidence>
<comment type="caution">
    <text evidence="3">The sequence shown here is derived from an EMBL/GenBank/DDBJ whole genome shotgun (WGS) entry which is preliminary data.</text>
</comment>
<name>A0A498IN99_MALDO</name>
<evidence type="ECO:0000313" key="4">
    <source>
        <dbReference type="Proteomes" id="UP000290289"/>
    </source>
</evidence>
<protein>
    <recommendedName>
        <fullName evidence="2">STAR protein homodimerisation region domain-containing protein</fullName>
    </recommendedName>
</protein>
<dbReference type="EMBL" id="RDQH01000337">
    <property type="protein sequence ID" value="RXH85018.1"/>
    <property type="molecule type" value="Genomic_DNA"/>
</dbReference>
<feature type="region of interest" description="Disordered" evidence="1">
    <location>
        <begin position="1"/>
        <end position="27"/>
    </location>
</feature>
<dbReference type="AlphaFoldDB" id="A0A498IN99"/>
<gene>
    <name evidence="3" type="ORF">DVH24_041786</name>
</gene>
<accession>A0A498IN99</accession>
<reference evidence="3 4" key="1">
    <citation type="submission" date="2018-10" db="EMBL/GenBank/DDBJ databases">
        <title>A high-quality apple genome assembly.</title>
        <authorList>
            <person name="Hu J."/>
        </authorList>
    </citation>
    <scope>NUCLEOTIDE SEQUENCE [LARGE SCALE GENOMIC DNA]</scope>
    <source>
        <strain evidence="4">cv. HFTH1</strain>
        <tissue evidence="3">Young leaf</tissue>
    </source>
</reference>
<dbReference type="InterPro" id="IPR032377">
    <property type="entry name" value="STAR_dimer"/>
</dbReference>
<proteinExistence type="predicted"/>
<keyword evidence="4" id="KW-1185">Reference proteome</keyword>
<evidence type="ECO:0000313" key="3">
    <source>
        <dbReference type="EMBL" id="RXH85018.1"/>
    </source>
</evidence>